<feature type="transmembrane region" description="Helical" evidence="10">
    <location>
        <begin position="263"/>
        <end position="285"/>
    </location>
</feature>
<dbReference type="PROSITE" id="PS50929">
    <property type="entry name" value="ABC_TM1F"/>
    <property type="match status" value="1"/>
</dbReference>
<keyword evidence="5" id="KW-0547">Nucleotide-binding</keyword>
<dbReference type="PROSITE" id="PS00211">
    <property type="entry name" value="ABC_TRANSPORTER_1"/>
    <property type="match status" value="1"/>
</dbReference>
<dbReference type="InterPro" id="IPR003439">
    <property type="entry name" value="ABC_transporter-like_ATP-bd"/>
</dbReference>
<feature type="transmembrane region" description="Helical" evidence="10">
    <location>
        <begin position="76"/>
        <end position="100"/>
    </location>
</feature>
<dbReference type="STRING" id="633813.SAMN04488087_1977"/>
<keyword evidence="6 13" id="KW-0067">ATP-binding</keyword>
<dbReference type="InterPro" id="IPR011527">
    <property type="entry name" value="ABC1_TM_dom"/>
</dbReference>
<dbReference type="Gene3D" id="1.20.1560.10">
    <property type="entry name" value="ABC transporter type 1, transmembrane domain"/>
    <property type="match status" value="1"/>
</dbReference>
<evidence type="ECO:0000256" key="6">
    <source>
        <dbReference type="ARBA" id="ARBA00022840"/>
    </source>
</evidence>
<dbReference type="PANTHER" id="PTHR43394">
    <property type="entry name" value="ATP-DEPENDENT PERMEASE MDL1, MITOCHONDRIAL"/>
    <property type="match status" value="1"/>
</dbReference>
<dbReference type="InterPro" id="IPR003593">
    <property type="entry name" value="AAA+_ATPase"/>
</dbReference>
<feature type="transmembrane region" description="Helical" evidence="10">
    <location>
        <begin position="151"/>
        <end position="171"/>
    </location>
</feature>
<dbReference type="InterPro" id="IPR039421">
    <property type="entry name" value="Type_1_exporter"/>
</dbReference>
<comment type="subcellular location">
    <subcellularLocation>
        <location evidence="1">Cell membrane</location>
        <topology evidence="1">Multi-pass membrane protein</topology>
    </subcellularLocation>
</comment>
<evidence type="ECO:0000256" key="10">
    <source>
        <dbReference type="SAM" id="Phobius"/>
    </source>
</evidence>
<dbReference type="SUPFAM" id="SSF90123">
    <property type="entry name" value="ABC transporter transmembrane region"/>
    <property type="match status" value="1"/>
</dbReference>
<dbReference type="EMBL" id="FRAU01000006">
    <property type="protein sequence ID" value="SHK78861.1"/>
    <property type="molecule type" value="Genomic_DNA"/>
</dbReference>
<keyword evidence="8 10" id="KW-0472">Membrane</keyword>
<evidence type="ECO:0000259" key="11">
    <source>
        <dbReference type="PROSITE" id="PS50893"/>
    </source>
</evidence>
<dbReference type="SMART" id="SM00382">
    <property type="entry name" value="AAA"/>
    <property type="match status" value="1"/>
</dbReference>
<proteinExistence type="predicted"/>
<keyword evidence="7 10" id="KW-1133">Transmembrane helix</keyword>
<dbReference type="Proteomes" id="UP000185812">
    <property type="component" value="Unassembled WGS sequence"/>
</dbReference>
<keyword evidence="2" id="KW-0813">Transport</keyword>
<dbReference type="GO" id="GO:0016887">
    <property type="term" value="F:ATP hydrolysis activity"/>
    <property type="evidence" value="ECO:0007669"/>
    <property type="project" value="InterPro"/>
</dbReference>
<feature type="region of interest" description="Disordered" evidence="9">
    <location>
        <begin position="607"/>
        <end position="628"/>
    </location>
</feature>
<evidence type="ECO:0000313" key="13">
    <source>
        <dbReference type="EMBL" id="SHK78861.1"/>
    </source>
</evidence>
<dbReference type="Pfam" id="PF00005">
    <property type="entry name" value="ABC_tran"/>
    <property type="match status" value="1"/>
</dbReference>
<dbReference type="OrthoDB" id="9762778at2"/>
<evidence type="ECO:0000256" key="4">
    <source>
        <dbReference type="ARBA" id="ARBA00022692"/>
    </source>
</evidence>
<feature type="domain" description="ABC transporter" evidence="11">
    <location>
        <begin position="359"/>
        <end position="600"/>
    </location>
</feature>
<evidence type="ECO:0000256" key="8">
    <source>
        <dbReference type="ARBA" id="ARBA00023136"/>
    </source>
</evidence>
<dbReference type="InterPro" id="IPR017871">
    <property type="entry name" value="ABC_transporter-like_CS"/>
</dbReference>
<protein>
    <submittedName>
        <fullName evidence="13">ATP-binding cassette, subfamily B</fullName>
    </submittedName>
</protein>
<feature type="transmembrane region" description="Helical" evidence="10">
    <location>
        <begin position="177"/>
        <end position="195"/>
    </location>
</feature>
<evidence type="ECO:0000256" key="3">
    <source>
        <dbReference type="ARBA" id="ARBA00022475"/>
    </source>
</evidence>
<dbReference type="AlphaFoldDB" id="A0A1M6VBV6"/>
<dbReference type="InterPro" id="IPR036640">
    <property type="entry name" value="ABC1_TM_sf"/>
</dbReference>
<evidence type="ECO:0000256" key="7">
    <source>
        <dbReference type="ARBA" id="ARBA00022989"/>
    </source>
</evidence>
<dbReference type="GO" id="GO:0015421">
    <property type="term" value="F:ABC-type oligopeptide transporter activity"/>
    <property type="evidence" value="ECO:0007669"/>
    <property type="project" value="TreeGrafter"/>
</dbReference>
<evidence type="ECO:0000259" key="12">
    <source>
        <dbReference type="PROSITE" id="PS50929"/>
    </source>
</evidence>
<feature type="domain" description="ABC transmembrane type-1" evidence="12">
    <location>
        <begin position="33"/>
        <end position="324"/>
    </location>
</feature>
<reference evidence="14" key="1">
    <citation type="submission" date="2016-11" db="EMBL/GenBank/DDBJ databases">
        <authorList>
            <person name="Varghese N."/>
            <person name="Submissions S."/>
        </authorList>
    </citation>
    <scope>NUCLEOTIDE SEQUENCE [LARGE SCALE GENOMIC DNA]</scope>
    <source>
        <strain evidence="14">DSM 22212</strain>
    </source>
</reference>
<evidence type="ECO:0000256" key="2">
    <source>
        <dbReference type="ARBA" id="ARBA00022448"/>
    </source>
</evidence>
<dbReference type="InterPro" id="IPR027417">
    <property type="entry name" value="P-loop_NTPase"/>
</dbReference>
<keyword evidence="14" id="KW-1185">Reference proteome</keyword>
<dbReference type="Gene3D" id="3.40.50.300">
    <property type="entry name" value="P-loop containing nucleotide triphosphate hydrolases"/>
    <property type="match status" value="1"/>
</dbReference>
<feature type="transmembrane region" description="Helical" evidence="10">
    <location>
        <begin position="31"/>
        <end position="52"/>
    </location>
</feature>
<dbReference type="GO" id="GO:0005886">
    <property type="term" value="C:plasma membrane"/>
    <property type="evidence" value="ECO:0007669"/>
    <property type="project" value="UniProtKB-SubCell"/>
</dbReference>
<organism evidence="13 14">
    <name type="scientific">Rhodothermus profundi</name>
    <dbReference type="NCBI Taxonomy" id="633813"/>
    <lineage>
        <taxon>Bacteria</taxon>
        <taxon>Pseudomonadati</taxon>
        <taxon>Rhodothermota</taxon>
        <taxon>Rhodothermia</taxon>
        <taxon>Rhodothermales</taxon>
        <taxon>Rhodothermaceae</taxon>
        <taxon>Rhodothermus</taxon>
    </lineage>
</organism>
<evidence type="ECO:0000256" key="9">
    <source>
        <dbReference type="SAM" id="MobiDB-lite"/>
    </source>
</evidence>
<evidence type="ECO:0000256" key="1">
    <source>
        <dbReference type="ARBA" id="ARBA00004651"/>
    </source>
</evidence>
<keyword evidence="4 10" id="KW-0812">Transmembrane</keyword>
<keyword evidence="3" id="KW-1003">Cell membrane</keyword>
<sequence length="628" mass="70771">MSWRWVLQEARLKTTYLVRALRLIWEATGRWTLLWLLLLLVGGVLPATLVYLTKHLVDAVAAAIGGGLSWETVQPVLWPALLMGGVLLLSQGLSGLTGWIRTAQAEHLLDHVKSLIHAKAAEVDLAFYDNPDYYDHLERANSEAANRSLSLLDNLGSLLQNGVTLVSIAAILMHYSVWLPLALLVTTLPALFVVVHHHRREHAWWKAHTGDQRKAGYFDRLLTMAFFAPEVRVFDLSDHFRQQYQEVRRRLRQGRLDLMRRQAWASLGAGLVGLVATALVMIWMVGRALRGLASLGDLALFYQAFNQGQGLMRALLSSAGQMYANTLFLEHLFTFLEIPTGLPDPENPVPVPRHLREGIRFENVTFRYPGSNRPVLQQLNLFIPAGKTVAIVGANGAGKSTLIKLLCRFYDPDEGRVTIDGIDLRRFRRRELLDAITVLFQFPVPYQDTLARNITLGDLKVPPTRDAIEQAARSAMVDEIARKLPYGYDTPLGKWFSEEGAELSGGEWQRVSLARAFYRQAPIVVLDEPTSAMDSWTEAEWMDRFGELVRGRTALIITHRFTTAMRADLIYVMDEGRVVEQGTHHQLLAMNGRYATSWRRQMRQHIEGESAAPDLPPQVSLPGVDKKR</sequence>
<gene>
    <name evidence="13" type="ORF">SAMN04488087_1977</name>
</gene>
<dbReference type="PROSITE" id="PS50893">
    <property type="entry name" value="ABC_TRANSPORTER_2"/>
    <property type="match status" value="1"/>
</dbReference>
<name>A0A1M6VBV6_9BACT</name>
<dbReference type="PANTHER" id="PTHR43394:SF1">
    <property type="entry name" value="ATP-BINDING CASSETTE SUB-FAMILY B MEMBER 10, MITOCHONDRIAL"/>
    <property type="match status" value="1"/>
</dbReference>
<dbReference type="FunFam" id="3.40.50.300:FF:000221">
    <property type="entry name" value="Multidrug ABC transporter ATP-binding protein"/>
    <property type="match status" value="1"/>
</dbReference>
<evidence type="ECO:0000313" key="14">
    <source>
        <dbReference type="Proteomes" id="UP000185812"/>
    </source>
</evidence>
<accession>A0A1M6VBV6</accession>
<evidence type="ECO:0000256" key="5">
    <source>
        <dbReference type="ARBA" id="ARBA00022741"/>
    </source>
</evidence>
<dbReference type="RefSeq" id="WP_072715813.1">
    <property type="nucleotide sequence ID" value="NZ_FRAU01000006.1"/>
</dbReference>
<dbReference type="GO" id="GO:0005524">
    <property type="term" value="F:ATP binding"/>
    <property type="evidence" value="ECO:0007669"/>
    <property type="project" value="UniProtKB-KW"/>
</dbReference>
<dbReference type="SUPFAM" id="SSF52540">
    <property type="entry name" value="P-loop containing nucleoside triphosphate hydrolases"/>
    <property type="match status" value="1"/>
</dbReference>